<keyword evidence="5 7" id="KW-1133">Transmembrane helix</keyword>
<dbReference type="AlphaFoldDB" id="A0A368E376"/>
<keyword evidence="4 7" id="KW-0812">Transmembrane</keyword>
<evidence type="ECO:0000256" key="6">
    <source>
        <dbReference type="ARBA" id="ARBA00023136"/>
    </source>
</evidence>
<dbReference type="PANTHER" id="PTHR30151:SF41">
    <property type="entry name" value="ABC TRANSPORTER PERMEASE PROTEIN"/>
    <property type="match status" value="1"/>
</dbReference>
<comment type="similarity">
    <text evidence="7">Belongs to the binding-protein-dependent transport system permease family.</text>
</comment>
<evidence type="ECO:0000313" key="10">
    <source>
        <dbReference type="Proteomes" id="UP000252132"/>
    </source>
</evidence>
<dbReference type="Proteomes" id="UP000252132">
    <property type="component" value="Unassembled WGS sequence"/>
</dbReference>
<feature type="transmembrane region" description="Helical" evidence="7">
    <location>
        <begin position="51"/>
        <end position="78"/>
    </location>
</feature>
<feature type="transmembrane region" description="Helical" evidence="7">
    <location>
        <begin position="7"/>
        <end position="31"/>
    </location>
</feature>
<comment type="subcellular location">
    <subcellularLocation>
        <location evidence="1 7">Cell membrane</location>
        <topology evidence="1 7">Multi-pass membrane protein</topology>
    </subcellularLocation>
</comment>
<evidence type="ECO:0000313" key="9">
    <source>
        <dbReference type="EMBL" id="RCL77911.1"/>
    </source>
</evidence>
<sequence>MKFLLPLLVGFTLLVFWEWIVGFLAVPIFVLPPPSQIAYALMDNFTSLMGSLIVTLSITGFAYFWALIGGVSLAILFTRSRFIEMSLAPYVVTLQVTPVVAIAPLILIWVGFENTNRAMIIIAWIVAFFPILTNTLQGIRSVDNGLHQLMQLSGAKWWQTLIYLELPAALPSILTGAKISGGLALIGAVVAEFVAGSGTSTGLAWRIIEAGNRLEISTMFAALTLLSILGIVIYYAHSLVEWILLRKWHESFH</sequence>
<comment type="caution">
    <text evidence="9">The sequence shown here is derived from an EMBL/GenBank/DDBJ whole genome shotgun (WGS) entry which is preliminary data.</text>
</comment>
<dbReference type="SUPFAM" id="SSF161098">
    <property type="entry name" value="MetI-like"/>
    <property type="match status" value="1"/>
</dbReference>
<evidence type="ECO:0000256" key="4">
    <source>
        <dbReference type="ARBA" id="ARBA00022692"/>
    </source>
</evidence>
<feature type="transmembrane region" description="Helical" evidence="7">
    <location>
        <begin position="90"/>
        <end position="112"/>
    </location>
</feature>
<evidence type="ECO:0000256" key="1">
    <source>
        <dbReference type="ARBA" id="ARBA00004651"/>
    </source>
</evidence>
<reference evidence="9 10" key="1">
    <citation type="journal article" date="2018" name="Microbiome">
        <title>Fine metagenomic profile of the Mediterranean stratified and mixed water columns revealed by assembly and recruitment.</title>
        <authorList>
            <person name="Haro-Moreno J.M."/>
            <person name="Lopez-Perez M."/>
            <person name="De La Torre J.R."/>
            <person name="Picazo A."/>
            <person name="Camacho A."/>
            <person name="Rodriguez-Valera F."/>
        </authorList>
    </citation>
    <scope>NUCLEOTIDE SEQUENCE [LARGE SCALE GENOMIC DNA]</scope>
    <source>
        <strain evidence="9">MED-G55</strain>
    </source>
</reference>
<evidence type="ECO:0000256" key="5">
    <source>
        <dbReference type="ARBA" id="ARBA00022989"/>
    </source>
</evidence>
<dbReference type="PANTHER" id="PTHR30151">
    <property type="entry name" value="ALKANE SULFONATE ABC TRANSPORTER-RELATED, MEMBRANE SUBUNIT"/>
    <property type="match status" value="1"/>
</dbReference>
<name>A0A368E376_9PROT</name>
<evidence type="ECO:0000256" key="7">
    <source>
        <dbReference type="RuleBase" id="RU363032"/>
    </source>
</evidence>
<evidence type="ECO:0000256" key="2">
    <source>
        <dbReference type="ARBA" id="ARBA00022448"/>
    </source>
</evidence>
<dbReference type="Pfam" id="PF00528">
    <property type="entry name" value="BPD_transp_1"/>
    <property type="match status" value="1"/>
</dbReference>
<dbReference type="GO" id="GO:0005886">
    <property type="term" value="C:plasma membrane"/>
    <property type="evidence" value="ECO:0007669"/>
    <property type="project" value="UniProtKB-SubCell"/>
</dbReference>
<feature type="transmembrane region" description="Helical" evidence="7">
    <location>
        <begin position="217"/>
        <end position="236"/>
    </location>
</feature>
<feature type="transmembrane region" description="Helical" evidence="7">
    <location>
        <begin position="183"/>
        <end position="205"/>
    </location>
</feature>
<dbReference type="Gene3D" id="1.10.3720.10">
    <property type="entry name" value="MetI-like"/>
    <property type="match status" value="1"/>
</dbReference>
<protein>
    <submittedName>
        <fullName evidence="9">ABC transporter permease</fullName>
    </submittedName>
</protein>
<dbReference type="CDD" id="cd06261">
    <property type="entry name" value="TM_PBP2"/>
    <property type="match status" value="1"/>
</dbReference>
<feature type="domain" description="ABC transmembrane type-1" evidence="8">
    <location>
        <begin position="52"/>
        <end position="237"/>
    </location>
</feature>
<keyword evidence="6 7" id="KW-0472">Membrane</keyword>
<accession>A0A368E376</accession>
<organism evidence="9 10">
    <name type="scientific">PS1 clade bacterium</name>
    <dbReference type="NCBI Taxonomy" id="2175152"/>
    <lineage>
        <taxon>Bacteria</taxon>
        <taxon>Pseudomonadati</taxon>
        <taxon>Pseudomonadota</taxon>
        <taxon>Alphaproteobacteria</taxon>
        <taxon>PS1 clade</taxon>
    </lineage>
</organism>
<dbReference type="EMBL" id="QOQF01000004">
    <property type="protein sequence ID" value="RCL77911.1"/>
    <property type="molecule type" value="Genomic_DNA"/>
</dbReference>
<evidence type="ECO:0000259" key="8">
    <source>
        <dbReference type="PROSITE" id="PS50928"/>
    </source>
</evidence>
<dbReference type="GO" id="GO:0055085">
    <property type="term" value="P:transmembrane transport"/>
    <property type="evidence" value="ECO:0007669"/>
    <property type="project" value="InterPro"/>
</dbReference>
<proteinExistence type="inferred from homology"/>
<keyword evidence="2 7" id="KW-0813">Transport</keyword>
<dbReference type="InterPro" id="IPR035906">
    <property type="entry name" value="MetI-like_sf"/>
</dbReference>
<evidence type="ECO:0000256" key="3">
    <source>
        <dbReference type="ARBA" id="ARBA00022475"/>
    </source>
</evidence>
<feature type="transmembrane region" description="Helical" evidence="7">
    <location>
        <begin position="118"/>
        <end position="136"/>
    </location>
</feature>
<dbReference type="InterPro" id="IPR000515">
    <property type="entry name" value="MetI-like"/>
</dbReference>
<gene>
    <name evidence="9" type="ORF">DBW69_01875</name>
</gene>
<dbReference type="PROSITE" id="PS50928">
    <property type="entry name" value="ABC_TM1"/>
    <property type="match status" value="1"/>
</dbReference>
<keyword evidence="3" id="KW-1003">Cell membrane</keyword>